<accession>X0SDG9</accession>
<proteinExistence type="predicted"/>
<name>X0SDG9_9ZZZZ</name>
<protein>
    <submittedName>
        <fullName evidence="1">Uncharacterized protein</fullName>
    </submittedName>
</protein>
<dbReference type="EMBL" id="BARS01003198">
    <property type="protein sequence ID" value="GAF79098.1"/>
    <property type="molecule type" value="Genomic_DNA"/>
</dbReference>
<sequence>MRYLLLTLILFCLNSCNLENGSQKNYIISQAKDSEVPQEKPSEQN</sequence>
<evidence type="ECO:0000313" key="1">
    <source>
        <dbReference type="EMBL" id="GAF79098.1"/>
    </source>
</evidence>
<dbReference type="AlphaFoldDB" id="X0SDG9"/>
<organism evidence="1">
    <name type="scientific">marine sediment metagenome</name>
    <dbReference type="NCBI Taxonomy" id="412755"/>
    <lineage>
        <taxon>unclassified sequences</taxon>
        <taxon>metagenomes</taxon>
        <taxon>ecological metagenomes</taxon>
    </lineage>
</organism>
<reference evidence="1" key="1">
    <citation type="journal article" date="2014" name="Front. Microbiol.">
        <title>High frequency of phylogenetically diverse reductive dehalogenase-homologous genes in deep subseafloor sedimentary metagenomes.</title>
        <authorList>
            <person name="Kawai M."/>
            <person name="Futagami T."/>
            <person name="Toyoda A."/>
            <person name="Takaki Y."/>
            <person name="Nishi S."/>
            <person name="Hori S."/>
            <person name="Arai W."/>
            <person name="Tsubouchi T."/>
            <person name="Morono Y."/>
            <person name="Uchiyama I."/>
            <person name="Ito T."/>
            <person name="Fujiyama A."/>
            <person name="Inagaki F."/>
            <person name="Takami H."/>
        </authorList>
    </citation>
    <scope>NUCLEOTIDE SEQUENCE</scope>
    <source>
        <strain evidence="1">Expedition CK06-06</strain>
    </source>
</reference>
<gene>
    <name evidence="1" type="ORF">S01H1_06164</name>
</gene>
<comment type="caution">
    <text evidence="1">The sequence shown here is derived from an EMBL/GenBank/DDBJ whole genome shotgun (WGS) entry which is preliminary data.</text>
</comment>